<gene>
    <name evidence="10" type="ORF">PHAECO_LOCUS10367</name>
</gene>
<evidence type="ECO:0000256" key="2">
    <source>
        <dbReference type="ARBA" id="ARBA00022475"/>
    </source>
</evidence>
<keyword evidence="4 8" id="KW-1133">Transmembrane helix</keyword>
<dbReference type="InterPro" id="IPR050549">
    <property type="entry name" value="MFS_Trehalose_Transporter"/>
</dbReference>
<feature type="transmembrane region" description="Helical" evidence="8">
    <location>
        <begin position="285"/>
        <end position="309"/>
    </location>
</feature>
<dbReference type="GO" id="GO:0022857">
    <property type="term" value="F:transmembrane transporter activity"/>
    <property type="evidence" value="ECO:0007669"/>
    <property type="project" value="InterPro"/>
</dbReference>
<comment type="similarity">
    <text evidence="7">Belongs to the major facilitator superfamily. Sugar transporter (TC 2.A.1.1) family. Trehalose transporter subfamily.</text>
</comment>
<feature type="transmembrane region" description="Helical" evidence="8">
    <location>
        <begin position="51"/>
        <end position="74"/>
    </location>
</feature>
<feature type="transmembrane region" description="Helical" evidence="8">
    <location>
        <begin position="350"/>
        <end position="374"/>
    </location>
</feature>
<evidence type="ECO:0000256" key="5">
    <source>
        <dbReference type="ARBA" id="ARBA00023136"/>
    </source>
</evidence>
<feature type="transmembrane region" description="Helical" evidence="8">
    <location>
        <begin position="144"/>
        <end position="162"/>
    </location>
</feature>
<keyword evidence="11" id="KW-1185">Reference proteome</keyword>
<dbReference type="GO" id="GO:0005886">
    <property type="term" value="C:plasma membrane"/>
    <property type="evidence" value="ECO:0007669"/>
    <property type="project" value="UniProtKB-SubCell"/>
</dbReference>
<feature type="transmembrane region" description="Helical" evidence="8">
    <location>
        <begin position="252"/>
        <end position="273"/>
    </location>
</feature>
<evidence type="ECO:0000256" key="3">
    <source>
        <dbReference type="ARBA" id="ARBA00022692"/>
    </source>
</evidence>
<evidence type="ECO:0000313" key="11">
    <source>
        <dbReference type="Proteomes" id="UP001153737"/>
    </source>
</evidence>
<dbReference type="InterPro" id="IPR005829">
    <property type="entry name" value="Sugar_transporter_CS"/>
</dbReference>
<protein>
    <recommendedName>
        <fullName evidence="9">Major facilitator superfamily (MFS) profile domain-containing protein</fullName>
    </recommendedName>
</protein>
<evidence type="ECO:0000256" key="7">
    <source>
        <dbReference type="ARBA" id="ARBA00024348"/>
    </source>
</evidence>
<feature type="transmembrane region" description="Helical" evidence="8">
    <location>
        <begin position="110"/>
        <end position="132"/>
    </location>
</feature>
<dbReference type="Gene3D" id="1.20.1250.20">
    <property type="entry name" value="MFS general substrate transporter like domains"/>
    <property type="match status" value="1"/>
</dbReference>
<keyword evidence="3 8" id="KW-0812">Transmembrane</keyword>
<dbReference type="Pfam" id="PF00083">
    <property type="entry name" value="Sugar_tr"/>
    <property type="match status" value="1"/>
</dbReference>
<evidence type="ECO:0000313" key="10">
    <source>
        <dbReference type="EMBL" id="CAH1174136.1"/>
    </source>
</evidence>
<proteinExistence type="inferred from homology"/>
<dbReference type="PANTHER" id="PTHR48021">
    <property type="match status" value="1"/>
</dbReference>
<dbReference type="PROSITE" id="PS00217">
    <property type="entry name" value="SUGAR_TRANSPORT_2"/>
    <property type="match status" value="1"/>
</dbReference>
<dbReference type="Proteomes" id="UP001153737">
    <property type="component" value="Chromosome 6"/>
</dbReference>
<reference evidence="10" key="2">
    <citation type="submission" date="2022-10" db="EMBL/GenBank/DDBJ databases">
        <authorList>
            <consortium name="ENA_rothamsted_submissions"/>
            <consortium name="culmorum"/>
            <person name="King R."/>
        </authorList>
    </citation>
    <scope>NUCLEOTIDE SEQUENCE</scope>
</reference>
<dbReference type="InterPro" id="IPR005828">
    <property type="entry name" value="MFS_sugar_transport-like"/>
</dbReference>
<comment type="subcellular location">
    <subcellularLocation>
        <location evidence="1">Cell membrane</location>
        <topology evidence="1">Multi-pass membrane protein</topology>
    </subcellularLocation>
</comment>
<dbReference type="InterPro" id="IPR020846">
    <property type="entry name" value="MFS_dom"/>
</dbReference>
<feature type="domain" description="Major facilitator superfamily (MFS) profile" evidence="9">
    <location>
        <begin position="11"/>
        <end position="441"/>
    </location>
</feature>
<keyword evidence="2" id="KW-1003">Cell membrane</keyword>
<dbReference type="InterPro" id="IPR036259">
    <property type="entry name" value="MFS_trans_sf"/>
</dbReference>
<dbReference type="AlphaFoldDB" id="A0A9P0DVW5"/>
<feature type="transmembrane region" description="Helical" evidence="8">
    <location>
        <begin position="12"/>
        <end position="31"/>
    </location>
</feature>
<dbReference type="OrthoDB" id="4142200at2759"/>
<evidence type="ECO:0000259" key="9">
    <source>
        <dbReference type="PROSITE" id="PS50850"/>
    </source>
</evidence>
<accession>A0A9P0DVW5</accession>
<reference evidence="10" key="1">
    <citation type="submission" date="2022-01" db="EMBL/GenBank/DDBJ databases">
        <authorList>
            <person name="King R."/>
        </authorList>
    </citation>
    <scope>NUCLEOTIDE SEQUENCE</scope>
</reference>
<dbReference type="EMBL" id="OU896712">
    <property type="protein sequence ID" value="CAH1174136.1"/>
    <property type="molecule type" value="Genomic_DNA"/>
</dbReference>
<name>A0A9P0DVW5_PHACE</name>
<evidence type="ECO:0000256" key="8">
    <source>
        <dbReference type="SAM" id="Phobius"/>
    </source>
</evidence>
<dbReference type="PROSITE" id="PS50850">
    <property type="entry name" value="MFS"/>
    <property type="match status" value="1"/>
</dbReference>
<evidence type="ECO:0000256" key="4">
    <source>
        <dbReference type="ARBA" id="ARBA00022989"/>
    </source>
</evidence>
<evidence type="ECO:0000256" key="6">
    <source>
        <dbReference type="ARBA" id="ARBA00023180"/>
    </source>
</evidence>
<keyword evidence="5 8" id="KW-0472">Membrane</keyword>
<feature type="transmembrane region" description="Helical" evidence="8">
    <location>
        <begin position="316"/>
        <end position="338"/>
    </location>
</feature>
<feature type="transmembrane region" description="Helical" evidence="8">
    <location>
        <begin position="168"/>
        <end position="190"/>
    </location>
</feature>
<feature type="transmembrane region" description="Helical" evidence="8">
    <location>
        <begin position="386"/>
        <end position="406"/>
    </location>
</feature>
<dbReference type="PANTHER" id="PTHR48021:SF47">
    <property type="entry name" value="GH17672P"/>
    <property type="match status" value="1"/>
</dbReference>
<keyword evidence="6" id="KW-0325">Glycoprotein</keyword>
<organism evidence="10 11">
    <name type="scientific">Phaedon cochleariae</name>
    <name type="common">Mustard beetle</name>
    <dbReference type="NCBI Taxonomy" id="80249"/>
    <lineage>
        <taxon>Eukaryota</taxon>
        <taxon>Metazoa</taxon>
        <taxon>Ecdysozoa</taxon>
        <taxon>Arthropoda</taxon>
        <taxon>Hexapoda</taxon>
        <taxon>Insecta</taxon>
        <taxon>Pterygota</taxon>
        <taxon>Neoptera</taxon>
        <taxon>Endopterygota</taxon>
        <taxon>Coleoptera</taxon>
        <taxon>Polyphaga</taxon>
        <taxon>Cucujiformia</taxon>
        <taxon>Chrysomeloidea</taxon>
        <taxon>Chrysomelidae</taxon>
        <taxon>Chrysomelinae</taxon>
        <taxon>Chrysomelini</taxon>
        <taxon>Phaedon</taxon>
    </lineage>
</organism>
<dbReference type="SUPFAM" id="SSF103473">
    <property type="entry name" value="MFS general substrate transporter"/>
    <property type="match status" value="1"/>
</dbReference>
<evidence type="ECO:0000256" key="1">
    <source>
        <dbReference type="ARBA" id="ARBA00004651"/>
    </source>
</evidence>
<dbReference type="PRINTS" id="PR00171">
    <property type="entry name" value="SUGRTRNSPORT"/>
</dbReference>
<sequence>MFFSLNLVNPVYASVFAGAYLLFIVAASVTWSSPVLPQLANITTTPFDQPITTIQGSWISSLVLLGATIGPTIFTLLSDVIGRKNTLLSMGVPLCLSYILMASVRRAEAFYVARFLLGLPLGGAFAVFTMYVGEIASKNNRGSMSSIMSCIVNLGFLFPYVIGPWIAVTTFNIILAVMPLGFLGLFFLFGEETAHFWMVKGEEAKAMAVLKRIRPSGEDVEKEMLDIKQKIQEQSGGTVLDVMRSMSFIRSFLVAVGLLIFQPFTGICAVLMYGQTIFYMTGSTLEPAICAIILGLVQFFSSLSTPVLADKLGRRTMLMASAAGMAVFEIPLGVYCYFSEHGADLSSWSFFPIVALTLFLLSYNNGFGPLPWVILGEVFPTRVKTIAFSIITTINWGMGFFITKYFTYFVDQIGLGGAFWVFGLCSFSAILFVYFFLFETRGKTLEEIQDDLKI</sequence>
<dbReference type="InterPro" id="IPR003663">
    <property type="entry name" value="Sugar/inositol_transpt"/>
</dbReference>
<feature type="transmembrane region" description="Helical" evidence="8">
    <location>
        <begin position="86"/>
        <end position="104"/>
    </location>
</feature>
<feature type="transmembrane region" description="Helical" evidence="8">
    <location>
        <begin position="418"/>
        <end position="438"/>
    </location>
</feature>
<dbReference type="FunFam" id="1.20.1250.20:FF:000055">
    <property type="entry name" value="Facilitated trehalose transporter Tret1-2 homolog"/>
    <property type="match status" value="1"/>
</dbReference>